<gene>
    <name evidence="2" type="ORF">JCR33_10235</name>
</gene>
<dbReference type="RefSeq" id="WP_198881950.1">
    <property type="nucleotide sequence ID" value="NZ_JAEKJA010000007.1"/>
</dbReference>
<evidence type="ECO:0000313" key="3">
    <source>
        <dbReference type="Proteomes" id="UP000609531"/>
    </source>
</evidence>
<accession>A0A934MHH1</accession>
<evidence type="ECO:0000256" key="1">
    <source>
        <dbReference type="SAM" id="Phobius"/>
    </source>
</evidence>
<keyword evidence="3" id="KW-1185">Reference proteome</keyword>
<evidence type="ECO:0000313" key="2">
    <source>
        <dbReference type="EMBL" id="MBJ3776066.1"/>
    </source>
</evidence>
<reference evidence="2" key="1">
    <citation type="submission" date="2020-12" db="EMBL/GenBank/DDBJ databases">
        <title>Bacterial taxonomy.</title>
        <authorList>
            <person name="Pan X."/>
        </authorList>
    </citation>
    <scope>NUCLEOTIDE SEQUENCE</scope>
    <source>
        <strain evidence="2">B2012</strain>
    </source>
</reference>
<dbReference type="Proteomes" id="UP000609531">
    <property type="component" value="Unassembled WGS sequence"/>
</dbReference>
<comment type="caution">
    <text evidence="2">The sequence shown here is derived from an EMBL/GenBank/DDBJ whole genome shotgun (WGS) entry which is preliminary data.</text>
</comment>
<protein>
    <submittedName>
        <fullName evidence="2">Uncharacterized protein</fullName>
    </submittedName>
</protein>
<dbReference type="AlphaFoldDB" id="A0A934MHH1"/>
<proteinExistence type="predicted"/>
<sequence length="381" mass="39595">MSDPPPSPSPNADSARGPTVAVLVPTTGSVAVVASLEEKPHLGRSTVTGVGDFRAFPIEKDYHRLVDGPLRALGGSAHHTHLTLTARVEDGRSWELPILIAHRAVQHGARLVADVATADLVIFATGSVDGALNPIGHAEFLTQKITNAAPLLATMKPGARALLILGPPAAATDLATLEAAAHSIPGSLTATLSRFDELDHLLSERIGAPPAPPSPPVPGRVLWGLGIAVAVILVAGAIGFGVSTLLSKDPVPRGNPFDMMAIEQLHAPDRDACIDAQMAGYGLATQRLVRHADGFHVPASPTTCALRFVNTGTEPIEISLDNGFAGSVIRGDTPIGRPLRLINGTSYELVFRRAPLGRESVVTVAAPGRVGRLPITFAAGE</sequence>
<name>A0A934MHH1_9HYPH</name>
<keyword evidence="1" id="KW-1133">Transmembrane helix</keyword>
<feature type="transmembrane region" description="Helical" evidence="1">
    <location>
        <begin position="221"/>
        <end position="246"/>
    </location>
</feature>
<keyword evidence="1" id="KW-0812">Transmembrane</keyword>
<keyword evidence="1" id="KW-0472">Membrane</keyword>
<organism evidence="2 3">
    <name type="scientific">Acuticoccus mangrovi</name>
    <dbReference type="NCBI Taxonomy" id="2796142"/>
    <lineage>
        <taxon>Bacteria</taxon>
        <taxon>Pseudomonadati</taxon>
        <taxon>Pseudomonadota</taxon>
        <taxon>Alphaproteobacteria</taxon>
        <taxon>Hyphomicrobiales</taxon>
        <taxon>Amorphaceae</taxon>
        <taxon>Acuticoccus</taxon>
    </lineage>
</organism>
<dbReference type="EMBL" id="JAEKJA010000007">
    <property type="protein sequence ID" value="MBJ3776066.1"/>
    <property type="molecule type" value="Genomic_DNA"/>
</dbReference>